<proteinExistence type="predicted"/>
<sequence>PEDITCTNLTELLVAAPASVDTMLGLIRRLPNLVHLTVKNLMLDDVQTDISIPTGRVCEPVTPLDTKISRLTFRYSCPLYSPEQAIAVAKYLLLAIPTLTELFPGQTPKQPVLGFIAEYSK</sequence>
<comment type="caution">
    <text evidence="1">The sequence shown here is derived from an EMBL/GenBank/DDBJ whole genome shotgun (WGS) entry which is preliminary data.</text>
</comment>
<dbReference type="Proteomes" id="UP001143981">
    <property type="component" value="Unassembled WGS sequence"/>
</dbReference>
<dbReference type="AlphaFoldDB" id="A0A9W8CNI0"/>
<evidence type="ECO:0000313" key="1">
    <source>
        <dbReference type="EMBL" id="KAJ1718078.1"/>
    </source>
</evidence>
<name>A0A9W8CNI0_9FUNG</name>
<keyword evidence="2" id="KW-1185">Reference proteome</keyword>
<accession>A0A9W8CNI0</accession>
<evidence type="ECO:0000313" key="2">
    <source>
        <dbReference type="Proteomes" id="UP001143981"/>
    </source>
</evidence>
<gene>
    <name evidence="1" type="ORF">LPJ61_006881</name>
</gene>
<reference evidence="1" key="1">
    <citation type="submission" date="2022-07" db="EMBL/GenBank/DDBJ databases">
        <title>Phylogenomic reconstructions and comparative analyses of Kickxellomycotina fungi.</title>
        <authorList>
            <person name="Reynolds N.K."/>
            <person name="Stajich J.E."/>
            <person name="Barry K."/>
            <person name="Grigoriev I.V."/>
            <person name="Crous P."/>
            <person name="Smith M.E."/>
        </authorList>
    </citation>
    <scope>NUCLEOTIDE SEQUENCE</scope>
    <source>
        <strain evidence="1">BCRC 34381</strain>
    </source>
</reference>
<dbReference type="EMBL" id="JANBOI010003917">
    <property type="protein sequence ID" value="KAJ1718078.1"/>
    <property type="molecule type" value="Genomic_DNA"/>
</dbReference>
<protein>
    <submittedName>
        <fullName evidence="1">Uncharacterized protein</fullName>
    </submittedName>
</protein>
<dbReference type="OrthoDB" id="10597738at2759"/>
<organism evidence="1 2">
    <name type="scientific">Coemansia biformis</name>
    <dbReference type="NCBI Taxonomy" id="1286918"/>
    <lineage>
        <taxon>Eukaryota</taxon>
        <taxon>Fungi</taxon>
        <taxon>Fungi incertae sedis</taxon>
        <taxon>Zoopagomycota</taxon>
        <taxon>Kickxellomycotina</taxon>
        <taxon>Kickxellomycetes</taxon>
        <taxon>Kickxellales</taxon>
        <taxon>Kickxellaceae</taxon>
        <taxon>Coemansia</taxon>
    </lineage>
</organism>
<feature type="non-terminal residue" evidence="1">
    <location>
        <position position="121"/>
    </location>
</feature>
<feature type="non-terminal residue" evidence="1">
    <location>
        <position position="1"/>
    </location>
</feature>